<name>A0A0P1I536_9RHOB</name>
<dbReference type="GeneID" id="83883151"/>
<protein>
    <submittedName>
        <fullName evidence="1">Uncharacterized protein</fullName>
    </submittedName>
</protein>
<sequence length="44" mass="4672">MQAMLAGFAAIVIIAIGANLVLDQIGFSSQDRYSGADVRLDTMK</sequence>
<dbReference type="Proteomes" id="UP000051870">
    <property type="component" value="Unassembled WGS sequence"/>
</dbReference>
<dbReference type="EMBL" id="CYTW01000001">
    <property type="protein sequence ID" value="CUJ90290.1"/>
    <property type="molecule type" value="Genomic_DNA"/>
</dbReference>
<gene>
    <name evidence="1" type="ORF">PH7735_01225</name>
</gene>
<evidence type="ECO:0000313" key="2">
    <source>
        <dbReference type="Proteomes" id="UP000051870"/>
    </source>
</evidence>
<dbReference type="RefSeq" id="WP_267885800.1">
    <property type="nucleotide sequence ID" value="NZ_CANLZE010000001.1"/>
</dbReference>
<accession>A0A0P1I536</accession>
<evidence type="ECO:0000313" key="1">
    <source>
        <dbReference type="EMBL" id="CUJ90290.1"/>
    </source>
</evidence>
<dbReference type="AlphaFoldDB" id="A0A0P1I536"/>
<reference evidence="2" key="1">
    <citation type="submission" date="2015-09" db="EMBL/GenBank/DDBJ databases">
        <authorList>
            <person name="Rodrigo-Torres Lidia"/>
            <person name="Arahal R.David."/>
        </authorList>
    </citation>
    <scope>NUCLEOTIDE SEQUENCE [LARGE SCALE GENOMIC DNA]</scope>
    <source>
        <strain evidence="2">CECT 7735</strain>
    </source>
</reference>
<proteinExistence type="predicted"/>
<keyword evidence="2" id="KW-1185">Reference proteome</keyword>
<organism evidence="1 2">
    <name type="scientific">Shimia thalassica</name>
    <dbReference type="NCBI Taxonomy" id="1715693"/>
    <lineage>
        <taxon>Bacteria</taxon>
        <taxon>Pseudomonadati</taxon>
        <taxon>Pseudomonadota</taxon>
        <taxon>Alphaproteobacteria</taxon>
        <taxon>Rhodobacterales</taxon>
        <taxon>Roseobacteraceae</taxon>
    </lineage>
</organism>